<sequence>MHEEGTGWPSSSTDKNIQQILPVVLANRQIIFEEVASALNISHDYAKNHPRLFIPQGYQESLLYVEHKLISVKLKCYLTSFGALKDAFCEILYLPQT</sequence>
<proteinExistence type="predicted"/>
<keyword evidence="2" id="KW-1185">Reference proteome</keyword>
<evidence type="ECO:0000313" key="2">
    <source>
        <dbReference type="Proteomes" id="UP001054945"/>
    </source>
</evidence>
<name>A0AAV4PFX4_CAEEX</name>
<gene>
    <name evidence="1" type="ORF">CEXT_215461</name>
</gene>
<accession>A0AAV4PFX4</accession>
<organism evidence="1 2">
    <name type="scientific">Caerostris extrusa</name>
    <name type="common">Bark spider</name>
    <name type="synonym">Caerostris bankana</name>
    <dbReference type="NCBI Taxonomy" id="172846"/>
    <lineage>
        <taxon>Eukaryota</taxon>
        <taxon>Metazoa</taxon>
        <taxon>Ecdysozoa</taxon>
        <taxon>Arthropoda</taxon>
        <taxon>Chelicerata</taxon>
        <taxon>Arachnida</taxon>
        <taxon>Araneae</taxon>
        <taxon>Araneomorphae</taxon>
        <taxon>Entelegynae</taxon>
        <taxon>Araneoidea</taxon>
        <taxon>Araneidae</taxon>
        <taxon>Caerostris</taxon>
    </lineage>
</organism>
<protein>
    <submittedName>
        <fullName evidence="1">Uncharacterized protein</fullName>
    </submittedName>
</protein>
<reference evidence="1 2" key="1">
    <citation type="submission" date="2021-06" db="EMBL/GenBank/DDBJ databases">
        <title>Caerostris extrusa draft genome.</title>
        <authorList>
            <person name="Kono N."/>
            <person name="Arakawa K."/>
        </authorList>
    </citation>
    <scope>NUCLEOTIDE SEQUENCE [LARGE SCALE GENOMIC DNA]</scope>
</reference>
<comment type="caution">
    <text evidence="1">The sequence shown here is derived from an EMBL/GenBank/DDBJ whole genome shotgun (WGS) entry which is preliminary data.</text>
</comment>
<dbReference type="AlphaFoldDB" id="A0AAV4PFX4"/>
<dbReference type="EMBL" id="BPLR01004471">
    <property type="protein sequence ID" value="GIX95076.1"/>
    <property type="molecule type" value="Genomic_DNA"/>
</dbReference>
<dbReference type="Proteomes" id="UP001054945">
    <property type="component" value="Unassembled WGS sequence"/>
</dbReference>
<evidence type="ECO:0000313" key="1">
    <source>
        <dbReference type="EMBL" id="GIX95076.1"/>
    </source>
</evidence>